<feature type="transmembrane region" description="Helical" evidence="1">
    <location>
        <begin position="6"/>
        <end position="24"/>
    </location>
</feature>
<keyword evidence="1" id="KW-0812">Transmembrane</keyword>
<proteinExistence type="predicted"/>
<dbReference type="RefSeq" id="WP_188362293.1">
    <property type="nucleotide sequence ID" value="NZ_BMFG01000006.1"/>
</dbReference>
<comment type="caution">
    <text evidence="2">The sequence shown here is derived from an EMBL/GenBank/DDBJ whole genome shotgun (WGS) entry which is preliminary data.</text>
</comment>
<dbReference type="Proteomes" id="UP000625735">
    <property type="component" value="Unassembled WGS sequence"/>
</dbReference>
<evidence type="ECO:0000313" key="2">
    <source>
        <dbReference type="EMBL" id="GGD28739.1"/>
    </source>
</evidence>
<evidence type="ECO:0000256" key="1">
    <source>
        <dbReference type="SAM" id="Phobius"/>
    </source>
</evidence>
<gene>
    <name evidence="2" type="ORF">GCM10011343_18650</name>
</gene>
<dbReference type="AlphaFoldDB" id="A0A917DDA8"/>
<organism evidence="2 3">
    <name type="scientific">Flavobacterium orientale</name>
    <dbReference type="NCBI Taxonomy" id="1756020"/>
    <lineage>
        <taxon>Bacteria</taxon>
        <taxon>Pseudomonadati</taxon>
        <taxon>Bacteroidota</taxon>
        <taxon>Flavobacteriia</taxon>
        <taxon>Flavobacteriales</taxon>
        <taxon>Flavobacteriaceae</taxon>
        <taxon>Flavobacterium</taxon>
    </lineage>
</organism>
<reference evidence="2" key="1">
    <citation type="journal article" date="2014" name="Int. J. Syst. Evol. Microbiol.">
        <title>Complete genome sequence of Corynebacterium casei LMG S-19264T (=DSM 44701T), isolated from a smear-ripened cheese.</title>
        <authorList>
            <consortium name="US DOE Joint Genome Institute (JGI-PGF)"/>
            <person name="Walter F."/>
            <person name="Albersmeier A."/>
            <person name="Kalinowski J."/>
            <person name="Ruckert C."/>
        </authorList>
    </citation>
    <scope>NUCLEOTIDE SEQUENCE</scope>
    <source>
        <strain evidence="2">CGMCC 1.12506</strain>
    </source>
</reference>
<keyword evidence="3" id="KW-1185">Reference proteome</keyword>
<reference evidence="2" key="2">
    <citation type="submission" date="2020-09" db="EMBL/GenBank/DDBJ databases">
        <authorList>
            <person name="Sun Q."/>
            <person name="Zhou Y."/>
        </authorList>
    </citation>
    <scope>NUCLEOTIDE SEQUENCE</scope>
    <source>
        <strain evidence="2">CGMCC 1.12506</strain>
    </source>
</reference>
<keyword evidence="1" id="KW-0472">Membrane</keyword>
<sequence>METSTTYIGLFLILLTIFPIILLLRSQHINKSKIETILKQHNQGNSKGFDIRDQINNKIVAFSSQNKRLVLIDLNTKPEQVTFKDLNEINHCEIIRASELIENAATRKERITKVELILENTKEKSKTPFKFYDFDYEKPIQINYYRDNQLAEKWMDIIKKAI</sequence>
<keyword evidence="1" id="KW-1133">Transmembrane helix</keyword>
<protein>
    <submittedName>
        <fullName evidence="2">Uncharacterized protein</fullName>
    </submittedName>
</protein>
<accession>A0A917DDA8</accession>
<dbReference type="EMBL" id="BMFG01000006">
    <property type="protein sequence ID" value="GGD28739.1"/>
    <property type="molecule type" value="Genomic_DNA"/>
</dbReference>
<evidence type="ECO:0000313" key="3">
    <source>
        <dbReference type="Proteomes" id="UP000625735"/>
    </source>
</evidence>
<name>A0A917DDA8_9FLAO</name>